<accession>A0AAF3FE99</accession>
<reference evidence="3" key="1">
    <citation type="submission" date="2024-02" db="UniProtKB">
        <authorList>
            <consortium name="WormBaseParasite"/>
        </authorList>
    </citation>
    <scope>IDENTIFICATION</scope>
</reference>
<sequence>MLPKKNEPKSSNKREDEEEKEKNSSREPSTSTADQVCSIDDATTIFERLHITQGIPQKDVKKPLEKRDNMKKTQGAADVDTRPFAYQLRVRWRWRPYCLPKRFKASRNDMDVIKTLERIKWREEVDVDELRNKLLVPIPCSVEASRIASVVQQDHEVDELAEYFGCFVCVESKMSALAESMYC</sequence>
<feature type="region of interest" description="Disordered" evidence="1">
    <location>
        <begin position="57"/>
        <end position="76"/>
    </location>
</feature>
<dbReference type="Proteomes" id="UP000887575">
    <property type="component" value="Unassembled WGS sequence"/>
</dbReference>
<evidence type="ECO:0000256" key="1">
    <source>
        <dbReference type="SAM" id="MobiDB-lite"/>
    </source>
</evidence>
<evidence type="ECO:0000313" key="3">
    <source>
        <dbReference type="WBParaSite" id="MBELARI_LOCUS5278"/>
    </source>
</evidence>
<protein>
    <submittedName>
        <fullName evidence="3">Uncharacterized protein</fullName>
    </submittedName>
</protein>
<feature type="compositionally biased region" description="Basic and acidic residues" evidence="1">
    <location>
        <begin position="1"/>
        <end position="25"/>
    </location>
</feature>
<feature type="compositionally biased region" description="Basic and acidic residues" evidence="1">
    <location>
        <begin position="58"/>
        <end position="71"/>
    </location>
</feature>
<proteinExistence type="predicted"/>
<evidence type="ECO:0000313" key="2">
    <source>
        <dbReference type="Proteomes" id="UP000887575"/>
    </source>
</evidence>
<dbReference type="WBParaSite" id="MBELARI_LOCUS5278">
    <property type="protein sequence ID" value="MBELARI_LOCUS5278"/>
    <property type="gene ID" value="MBELARI_LOCUS5278"/>
</dbReference>
<keyword evidence="2" id="KW-1185">Reference proteome</keyword>
<name>A0AAF3FE99_9BILA</name>
<feature type="region of interest" description="Disordered" evidence="1">
    <location>
        <begin position="1"/>
        <end position="37"/>
    </location>
</feature>
<dbReference type="AlphaFoldDB" id="A0AAF3FE99"/>
<organism evidence="2 3">
    <name type="scientific">Mesorhabditis belari</name>
    <dbReference type="NCBI Taxonomy" id="2138241"/>
    <lineage>
        <taxon>Eukaryota</taxon>
        <taxon>Metazoa</taxon>
        <taxon>Ecdysozoa</taxon>
        <taxon>Nematoda</taxon>
        <taxon>Chromadorea</taxon>
        <taxon>Rhabditida</taxon>
        <taxon>Rhabditina</taxon>
        <taxon>Rhabditomorpha</taxon>
        <taxon>Rhabditoidea</taxon>
        <taxon>Rhabditidae</taxon>
        <taxon>Mesorhabditinae</taxon>
        <taxon>Mesorhabditis</taxon>
    </lineage>
</organism>